<dbReference type="InterPro" id="IPR011831">
    <property type="entry name" value="ADP-Glc_PPase"/>
</dbReference>
<dbReference type="STRING" id="52838.A0A4S8JME0"/>
<dbReference type="SUPFAM" id="SSF53448">
    <property type="entry name" value="Nucleotide-diphospho-sugar transferases"/>
    <property type="match status" value="1"/>
</dbReference>
<feature type="domain" description="Nucleotidyl transferase" evidence="11">
    <location>
        <begin position="112"/>
        <end position="366"/>
    </location>
</feature>
<evidence type="ECO:0000256" key="7">
    <source>
        <dbReference type="ARBA" id="ARBA00022695"/>
    </source>
</evidence>
<dbReference type="PANTHER" id="PTHR43523">
    <property type="entry name" value="GLUCOSE-1-PHOSPHATE ADENYLYLTRANSFERASE-RELATED"/>
    <property type="match status" value="1"/>
</dbReference>
<sequence>MSFSHSPTLPLLRQGDMVMCMNNRMVPLATVCRLPGRPIPRLVGTSRDGQTMGTRLDWQSYLRCLRSGRGSMVGAAEKRLVVQMAIVTTDVGTEVKFRDLDLERRNPGTVVAVILGGGAGTRLFPLTKRRAKPAVPIGGAYRLIDVPMSNCINSGINKVYILTQFNSASLNRHLARAYNFSNGVSFGDGFVEVLAATQTPGVEGKRWFQGTADAVRQFHWLFEDAKGKDIKDVLILSGDHLYRMDYMDFVQDHRQSGADITISCMPMDDSDIFCFMVIKEVDTSVLGLSKEEAAKNPYIASMGVYVFKKELLLNLLRWRFPTANDFGSEIIPASAKEFFIKAYLFNDYWEDIGTIKSFFEANLALTAHVSAFYAPPPRFSFYDATKPTYTSRRNLPPSKVDNSKIVDSIVSHGTFMDNCLIEHSVIGIRSRISSNVHLKDTVMLGADYYETDAETASLLAEGRVPIGIGENTKIRNCIIDKNARIGKNVIISNSDGIQEADRSAEGFYIRSGVTIILKNSTIGDGFVI</sequence>
<name>A0A4S8JME0_MUSBA</name>
<dbReference type="GO" id="GO:0005978">
    <property type="term" value="P:glycogen biosynthetic process"/>
    <property type="evidence" value="ECO:0007669"/>
    <property type="project" value="InterPro"/>
</dbReference>
<dbReference type="CDD" id="cd04651">
    <property type="entry name" value="LbH_G1P_AT_C"/>
    <property type="match status" value="1"/>
</dbReference>
<gene>
    <name evidence="12" type="ORF">C4D60_Mb01t15230</name>
</gene>
<dbReference type="Pfam" id="PF25247">
    <property type="entry name" value="LbH_GLGC"/>
    <property type="match status" value="1"/>
</dbReference>
<evidence type="ECO:0000256" key="2">
    <source>
        <dbReference type="ARBA" id="ARBA00004727"/>
    </source>
</evidence>
<protein>
    <recommendedName>
        <fullName evidence="4">glucose-1-phosphate adenylyltransferase</fullName>
        <ecNumber evidence="4">2.7.7.27</ecNumber>
    </recommendedName>
</protein>
<evidence type="ECO:0000256" key="6">
    <source>
        <dbReference type="ARBA" id="ARBA00022679"/>
    </source>
</evidence>
<dbReference type="EMBL" id="PYDT01000004">
    <property type="protein sequence ID" value="THU63387.1"/>
    <property type="molecule type" value="Genomic_DNA"/>
</dbReference>
<evidence type="ECO:0000313" key="12">
    <source>
        <dbReference type="EMBL" id="THU63387.1"/>
    </source>
</evidence>
<comment type="similarity">
    <text evidence="3">Belongs to the bacterial/plant glucose-1-phosphate adenylyltransferase family.</text>
</comment>
<keyword evidence="13" id="KW-1185">Reference proteome</keyword>
<organism evidence="12 13">
    <name type="scientific">Musa balbisiana</name>
    <name type="common">Banana</name>
    <dbReference type="NCBI Taxonomy" id="52838"/>
    <lineage>
        <taxon>Eukaryota</taxon>
        <taxon>Viridiplantae</taxon>
        <taxon>Streptophyta</taxon>
        <taxon>Embryophyta</taxon>
        <taxon>Tracheophyta</taxon>
        <taxon>Spermatophyta</taxon>
        <taxon>Magnoliopsida</taxon>
        <taxon>Liliopsida</taxon>
        <taxon>Zingiberales</taxon>
        <taxon>Musaceae</taxon>
        <taxon>Musa</taxon>
    </lineage>
</organism>
<comment type="catalytic activity">
    <reaction evidence="1">
        <text>alpha-D-glucose 1-phosphate + ATP + H(+) = ADP-alpha-D-glucose + diphosphate</text>
        <dbReference type="Rhea" id="RHEA:12120"/>
        <dbReference type="ChEBI" id="CHEBI:15378"/>
        <dbReference type="ChEBI" id="CHEBI:30616"/>
        <dbReference type="ChEBI" id="CHEBI:33019"/>
        <dbReference type="ChEBI" id="CHEBI:57498"/>
        <dbReference type="ChEBI" id="CHEBI:58601"/>
        <dbReference type="EC" id="2.7.7.27"/>
    </reaction>
</comment>
<evidence type="ECO:0000256" key="9">
    <source>
        <dbReference type="ARBA" id="ARBA00022840"/>
    </source>
</evidence>
<keyword evidence="7" id="KW-0548">Nucleotidyltransferase</keyword>
<evidence type="ECO:0000256" key="10">
    <source>
        <dbReference type="ARBA" id="ARBA00022922"/>
    </source>
</evidence>
<dbReference type="InterPro" id="IPR011004">
    <property type="entry name" value="Trimer_LpxA-like_sf"/>
</dbReference>
<evidence type="ECO:0000256" key="3">
    <source>
        <dbReference type="ARBA" id="ARBA00010443"/>
    </source>
</evidence>
<keyword evidence="8" id="KW-0547">Nucleotide-binding</keyword>
<reference evidence="12 13" key="1">
    <citation type="journal article" date="2019" name="Nat. Plants">
        <title>Genome sequencing of Musa balbisiana reveals subgenome evolution and function divergence in polyploid bananas.</title>
        <authorList>
            <person name="Yao X."/>
        </authorList>
    </citation>
    <scope>NUCLEOTIDE SEQUENCE [LARGE SCALE GENOMIC DNA]</scope>
    <source>
        <strain evidence="13">cv. DH-PKW</strain>
        <tissue evidence="12">Leaves</tissue>
    </source>
</reference>
<dbReference type="Gene3D" id="3.90.550.10">
    <property type="entry name" value="Spore Coat Polysaccharide Biosynthesis Protein SpsA, Chain A"/>
    <property type="match status" value="1"/>
</dbReference>
<keyword evidence="10" id="KW-0750">Starch biosynthesis</keyword>
<dbReference type="EC" id="2.7.7.27" evidence="4"/>
<dbReference type="InterPro" id="IPR005836">
    <property type="entry name" value="ADP_Glu_pyroP_CS"/>
</dbReference>
<keyword evidence="5" id="KW-0021">Allosteric enzyme</keyword>
<proteinExistence type="inferred from homology"/>
<dbReference type="SUPFAM" id="SSF51161">
    <property type="entry name" value="Trimeric LpxA-like enzymes"/>
    <property type="match status" value="1"/>
</dbReference>
<dbReference type="GO" id="GO:0005524">
    <property type="term" value="F:ATP binding"/>
    <property type="evidence" value="ECO:0007669"/>
    <property type="project" value="UniProtKB-KW"/>
</dbReference>
<evidence type="ECO:0000313" key="13">
    <source>
        <dbReference type="Proteomes" id="UP000317650"/>
    </source>
</evidence>
<comment type="pathway">
    <text evidence="2">Glycan biosynthesis; starch biosynthesis.</text>
</comment>
<dbReference type="AlphaFoldDB" id="A0A4S8JME0"/>
<keyword evidence="6" id="KW-0808">Transferase</keyword>
<dbReference type="GO" id="GO:0019252">
    <property type="term" value="P:starch biosynthetic process"/>
    <property type="evidence" value="ECO:0007669"/>
    <property type="project" value="UniProtKB-UniPathway"/>
</dbReference>
<evidence type="ECO:0000256" key="4">
    <source>
        <dbReference type="ARBA" id="ARBA00012460"/>
    </source>
</evidence>
<dbReference type="CDD" id="cd02508">
    <property type="entry name" value="ADP_Glucose_PP"/>
    <property type="match status" value="1"/>
</dbReference>
<dbReference type="Pfam" id="PF00483">
    <property type="entry name" value="NTP_transferase"/>
    <property type="match status" value="1"/>
</dbReference>
<dbReference type="GO" id="GO:0008878">
    <property type="term" value="F:glucose-1-phosphate adenylyltransferase activity"/>
    <property type="evidence" value="ECO:0007669"/>
    <property type="project" value="UniProtKB-EC"/>
</dbReference>
<comment type="caution">
    <text evidence="12">The sequence shown here is derived from an EMBL/GenBank/DDBJ whole genome shotgun (WGS) entry which is preliminary data.</text>
</comment>
<dbReference type="InterPro" id="IPR029044">
    <property type="entry name" value="Nucleotide-diphossugar_trans"/>
</dbReference>
<dbReference type="Proteomes" id="UP000317650">
    <property type="component" value="Chromosome 1"/>
</dbReference>
<dbReference type="PROSITE" id="PS00810">
    <property type="entry name" value="ADP_GLC_PYROPHOSPH_3"/>
    <property type="match status" value="1"/>
</dbReference>
<dbReference type="Gene3D" id="2.160.10.10">
    <property type="entry name" value="Hexapeptide repeat proteins"/>
    <property type="match status" value="1"/>
</dbReference>
<evidence type="ECO:0000259" key="11">
    <source>
        <dbReference type="Pfam" id="PF00483"/>
    </source>
</evidence>
<keyword evidence="9" id="KW-0067">ATP-binding</keyword>
<dbReference type="PROSITE" id="PS00809">
    <property type="entry name" value="ADP_GLC_PYROPHOSPH_2"/>
    <property type="match status" value="1"/>
</dbReference>
<accession>A0A4S8JME0</accession>
<dbReference type="PANTHER" id="PTHR43523:SF12">
    <property type="entry name" value="GLUCOSE-1-PHOSPHATE ADENYLYLTRANSFERASE LARGE SUBUNIT 1, CHLOROPLASTIC-RELATED"/>
    <property type="match status" value="1"/>
</dbReference>
<evidence type="ECO:0000256" key="8">
    <source>
        <dbReference type="ARBA" id="ARBA00022741"/>
    </source>
</evidence>
<evidence type="ECO:0000256" key="1">
    <source>
        <dbReference type="ARBA" id="ARBA00000956"/>
    </source>
</evidence>
<dbReference type="UniPathway" id="UPA00152"/>
<dbReference type="InterPro" id="IPR005835">
    <property type="entry name" value="NTP_transferase_dom"/>
</dbReference>
<evidence type="ECO:0000256" key="5">
    <source>
        <dbReference type="ARBA" id="ARBA00022533"/>
    </source>
</evidence>
<dbReference type="PROSITE" id="PS00808">
    <property type="entry name" value="ADP_GLC_PYROPHOSPH_1"/>
    <property type="match status" value="1"/>
</dbReference>